<dbReference type="PANTHER" id="PTHR31495:SF0">
    <property type="entry name" value="BINDING PROTEIN CALEOSIN, PUTATIVE (AFU_ORTHOLOGUE AFUA_5G13750)-RELATED"/>
    <property type="match status" value="1"/>
</dbReference>
<dbReference type="Pfam" id="PF05042">
    <property type="entry name" value="Caleosin"/>
    <property type="match status" value="1"/>
</dbReference>
<dbReference type="SUPFAM" id="SSF47473">
    <property type="entry name" value="EF-hand"/>
    <property type="match status" value="1"/>
</dbReference>
<dbReference type="InterPro" id="IPR018247">
    <property type="entry name" value="EF_Hand_1_Ca_BS"/>
</dbReference>
<evidence type="ECO:0000256" key="2">
    <source>
        <dbReference type="ARBA" id="ARBA00022837"/>
    </source>
</evidence>
<comment type="caution">
    <text evidence="4">The sequence shown here is derived from an EMBL/GenBank/DDBJ whole genome shotgun (WGS) entry which is preliminary data.</text>
</comment>
<dbReference type="PROSITE" id="PS00018">
    <property type="entry name" value="EF_HAND_1"/>
    <property type="match status" value="1"/>
</dbReference>
<evidence type="ECO:0000313" key="4">
    <source>
        <dbReference type="EMBL" id="KAJ9630174.1"/>
    </source>
</evidence>
<dbReference type="PANTHER" id="PTHR31495">
    <property type="entry name" value="PEROXYGENASE 3-RELATED"/>
    <property type="match status" value="1"/>
</dbReference>
<dbReference type="PROSITE" id="PS50222">
    <property type="entry name" value="EF_HAND_2"/>
    <property type="match status" value="2"/>
</dbReference>
<dbReference type="Gene3D" id="1.10.238.10">
    <property type="entry name" value="EF-hand"/>
    <property type="match status" value="1"/>
</dbReference>
<keyword evidence="5" id="KW-1185">Reference proteome</keyword>
<comment type="similarity">
    <text evidence="1">Belongs to the caleosin family.</text>
</comment>
<evidence type="ECO:0000259" key="3">
    <source>
        <dbReference type="PROSITE" id="PS50222"/>
    </source>
</evidence>
<evidence type="ECO:0000313" key="5">
    <source>
        <dbReference type="Proteomes" id="UP001172681"/>
    </source>
</evidence>
<dbReference type="GO" id="GO:0004497">
    <property type="term" value="F:monooxygenase activity"/>
    <property type="evidence" value="ECO:0007669"/>
    <property type="project" value="TreeGrafter"/>
</dbReference>
<accession>A0AA38XZU2</accession>
<reference evidence="4" key="1">
    <citation type="submission" date="2022-10" db="EMBL/GenBank/DDBJ databases">
        <title>Culturing micro-colonial fungi from biological soil crusts in the Mojave desert and describing Neophaeococcomyces mojavensis, and introducing the new genera and species Taxawa tesnikishii.</title>
        <authorList>
            <person name="Kurbessoian T."/>
            <person name="Stajich J.E."/>
        </authorList>
    </citation>
    <scope>NUCLEOTIDE SEQUENCE</scope>
    <source>
        <strain evidence="4">TK_35</strain>
    </source>
</reference>
<dbReference type="GO" id="GO:0005509">
    <property type="term" value="F:calcium ion binding"/>
    <property type="evidence" value="ECO:0007669"/>
    <property type="project" value="InterPro"/>
</dbReference>
<feature type="domain" description="EF-hand" evidence="3">
    <location>
        <begin position="16"/>
        <end position="51"/>
    </location>
</feature>
<keyword evidence="2" id="KW-0106">Calcium</keyword>
<feature type="domain" description="EF-hand" evidence="3">
    <location>
        <begin position="109"/>
        <end position="144"/>
    </location>
</feature>
<sequence>MAPRQEDMPDDDDHHKKPTDLEKHIMFWDRDGDGLINVSDVWHGFRDLGFSIPYSIISLFIPLLFSYATQPGHAGAAAKRDPRFRVCVSNVHRTIHSSDSGVFDPRGQLDQDRFDSMFTKFDTENKGHLTTREYLRMWKSNCDPYDFGGWLYSFMELLTTWLLIQKRGQIAKADLRGVYDGSLFYIIKESRQQQTKEI</sequence>
<dbReference type="InterPro" id="IPR002048">
    <property type="entry name" value="EF_hand_dom"/>
</dbReference>
<protein>
    <recommendedName>
        <fullName evidence="3">EF-hand domain-containing protein</fullName>
    </recommendedName>
</protein>
<dbReference type="AlphaFoldDB" id="A0AA38XZU2"/>
<dbReference type="InterPro" id="IPR011992">
    <property type="entry name" value="EF-hand-dom_pair"/>
</dbReference>
<dbReference type="InterPro" id="IPR007736">
    <property type="entry name" value="Caleosin-related"/>
</dbReference>
<name>A0AA38XZU2_9EURO</name>
<gene>
    <name evidence="4" type="ORF">H2204_008679</name>
</gene>
<organism evidence="4 5">
    <name type="scientific">Knufia peltigerae</name>
    <dbReference type="NCBI Taxonomy" id="1002370"/>
    <lineage>
        <taxon>Eukaryota</taxon>
        <taxon>Fungi</taxon>
        <taxon>Dikarya</taxon>
        <taxon>Ascomycota</taxon>
        <taxon>Pezizomycotina</taxon>
        <taxon>Eurotiomycetes</taxon>
        <taxon>Chaetothyriomycetidae</taxon>
        <taxon>Chaetothyriales</taxon>
        <taxon>Trichomeriaceae</taxon>
        <taxon>Knufia</taxon>
    </lineage>
</organism>
<dbReference type="Proteomes" id="UP001172681">
    <property type="component" value="Unassembled WGS sequence"/>
</dbReference>
<proteinExistence type="inferred from homology"/>
<evidence type="ECO:0000256" key="1">
    <source>
        <dbReference type="ARBA" id="ARBA00006765"/>
    </source>
</evidence>
<dbReference type="EMBL" id="JAPDRN010000064">
    <property type="protein sequence ID" value="KAJ9630174.1"/>
    <property type="molecule type" value="Genomic_DNA"/>
</dbReference>